<reference evidence="2 3" key="1">
    <citation type="submission" date="2020-04" db="EMBL/GenBank/DDBJ databases">
        <title>Description of novel Gluconacetobacter.</title>
        <authorList>
            <person name="Sombolestani A."/>
        </authorList>
    </citation>
    <scope>NUCLEOTIDE SEQUENCE [LARGE SCALE GENOMIC DNA]</scope>
    <source>
        <strain evidence="2 3">LMG 21312</strain>
    </source>
</reference>
<dbReference type="EMBL" id="JABEQH010000006">
    <property type="protein sequence ID" value="MBB2175455.1"/>
    <property type="molecule type" value="Genomic_DNA"/>
</dbReference>
<evidence type="ECO:0000313" key="2">
    <source>
        <dbReference type="EMBL" id="MBB2175455.1"/>
    </source>
</evidence>
<keyword evidence="3" id="KW-1185">Reference proteome</keyword>
<protein>
    <recommendedName>
        <fullName evidence="4">Lipoprotein</fullName>
    </recommendedName>
</protein>
<dbReference type="Proteomes" id="UP000561066">
    <property type="component" value="Unassembled WGS sequence"/>
</dbReference>
<evidence type="ECO:0000313" key="3">
    <source>
        <dbReference type="Proteomes" id="UP000561066"/>
    </source>
</evidence>
<feature type="chain" id="PRO_5031294503" description="Lipoprotein" evidence="1">
    <location>
        <begin position="30"/>
        <end position="122"/>
    </location>
</feature>
<name>A0A7W4P632_9PROT</name>
<proteinExistence type="predicted"/>
<feature type="signal peptide" evidence="1">
    <location>
        <begin position="1"/>
        <end position="29"/>
    </location>
</feature>
<gene>
    <name evidence="2" type="ORF">HLH21_05865</name>
</gene>
<dbReference type="AlphaFoldDB" id="A0A7W4P632"/>
<organism evidence="2 3">
    <name type="scientific">Gluconacetobacter johannae</name>
    <dbReference type="NCBI Taxonomy" id="112140"/>
    <lineage>
        <taxon>Bacteria</taxon>
        <taxon>Pseudomonadati</taxon>
        <taxon>Pseudomonadota</taxon>
        <taxon>Alphaproteobacteria</taxon>
        <taxon>Acetobacterales</taxon>
        <taxon>Acetobacteraceae</taxon>
        <taxon>Gluconacetobacter</taxon>
    </lineage>
</organism>
<comment type="caution">
    <text evidence="2">The sequence shown here is derived from an EMBL/GenBank/DDBJ whole genome shotgun (WGS) entry which is preliminary data.</text>
</comment>
<dbReference type="RefSeq" id="WP_182942241.1">
    <property type="nucleotide sequence ID" value="NZ_JABEQH010000006.1"/>
</dbReference>
<keyword evidence="1" id="KW-0732">Signal</keyword>
<dbReference type="PROSITE" id="PS51257">
    <property type="entry name" value="PROKAR_LIPOPROTEIN"/>
    <property type="match status" value="1"/>
</dbReference>
<evidence type="ECO:0008006" key="4">
    <source>
        <dbReference type="Google" id="ProtNLM"/>
    </source>
</evidence>
<sequence length="122" mass="12596">MPTPRADAHAPRQGLAAACAALALPLLLAACGQSGPPTKAEILQVVRTAMQTENQKTSDRTLGLFSGPYDPADLAITNADCTARDNGVYRCAVTAVTKAGTNTANLAFKKVDGVWTLVQNGG</sequence>
<evidence type="ECO:0000256" key="1">
    <source>
        <dbReference type="SAM" id="SignalP"/>
    </source>
</evidence>
<accession>A0A7W4P632</accession>